<evidence type="ECO:0000313" key="2">
    <source>
        <dbReference type="EMBL" id="RGO33782.1"/>
    </source>
</evidence>
<organism evidence="2 3">
    <name type="scientific">Dorea longicatena</name>
    <dbReference type="NCBI Taxonomy" id="88431"/>
    <lineage>
        <taxon>Bacteria</taxon>
        <taxon>Bacillati</taxon>
        <taxon>Bacillota</taxon>
        <taxon>Clostridia</taxon>
        <taxon>Lachnospirales</taxon>
        <taxon>Lachnospiraceae</taxon>
        <taxon>Dorea</taxon>
    </lineage>
</organism>
<evidence type="ECO:0000313" key="3">
    <source>
        <dbReference type="Proteomes" id="UP000261285"/>
    </source>
</evidence>
<accession>A0A3E5GH29</accession>
<dbReference type="SUPFAM" id="SSF142433">
    <property type="entry name" value="CinA-like"/>
    <property type="match status" value="1"/>
</dbReference>
<gene>
    <name evidence="2" type="ORF">DXB16_04085</name>
</gene>
<dbReference type="Gene3D" id="3.90.950.20">
    <property type="entry name" value="CinA-like"/>
    <property type="match status" value="1"/>
</dbReference>
<sequence length="175" mass="19067">MKNANGYNESDIRKDYHNLTKLLIEKNMTITTMESATSGQIASLITDTEGSSAILKGAFITYCNEAKIMQGVPAEILDKYTVYSKETAEAMAKACAKTYNANIGIGVTGTMGNIDPANSDASVLGRVYFAIVTDGKVESYYVELEPQPTRLAYKLAVAKKVCDALMRQLENLDRA</sequence>
<dbReference type="AlphaFoldDB" id="A0A3E5GH29"/>
<dbReference type="Proteomes" id="UP000261285">
    <property type="component" value="Unassembled WGS sequence"/>
</dbReference>
<feature type="domain" description="CinA C-terminal" evidence="1">
    <location>
        <begin position="18"/>
        <end position="165"/>
    </location>
</feature>
<protein>
    <submittedName>
        <fullName evidence="2">CinA family protein</fullName>
    </submittedName>
</protein>
<reference evidence="2 3" key="1">
    <citation type="submission" date="2018-08" db="EMBL/GenBank/DDBJ databases">
        <title>A genome reference for cultivated species of the human gut microbiota.</title>
        <authorList>
            <person name="Zou Y."/>
            <person name="Xue W."/>
            <person name="Luo G."/>
        </authorList>
    </citation>
    <scope>NUCLEOTIDE SEQUENCE [LARGE SCALE GENOMIC DNA]</scope>
    <source>
        <strain evidence="2 3">OM02-16</strain>
    </source>
</reference>
<dbReference type="Pfam" id="PF02464">
    <property type="entry name" value="CinA"/>
    <property type="match status" value="1"/>
</dbReference>
<dbReference type="NCBIfam" id="TIGR00199">
    <property type="entry name" value="PncC_domain"/>
    <property type="match status" value="1"/>
</dbReference>
<name>A0A3E5GH29_9FIRM</name>
<comment type="caution">
    <text evidence="2">The sequence shown here is derived from an EMBL/GenBank/DDBJ whole genome shotgun (WGS) entry which is preliminary data.</text>
</comment>
<evidence type="ECO:0000259" key="1">
    <source>
        <dbReference type="Pfam" id="PF02464"/>
    </source>
</evidence>
<dbReference type="InterPro" id="IPR036653">
    <property type="entry name" value="CinA-like_C"/>
</dbReference>
<dbReference type="EMBL" id="QSVN01000003">
    <property type="protein sequence ID" value="RGO33782.1"/>
    <property type="molecule type" value="Genomic_DNA"/>
</dbReference>
<dbReference type="RefSeq" id="WP_117597540.1">
    <property type="nucleotide sequence ID" value="NZ_CABMEZ010000003.1"/>
</dbReference>
<proteinExistence type="predicted"/>
<dbReference type="InterPro" id="IPR008136">
    <property type="entry name" value="CinA_C"/>
</dbReference>